<evidence type="ECO:0000313" key="3">
    <source>
        <dbReference type="Proteomes" id="UP000503129"/>
    </source>
</evidence>
<evidence type="ECO:0000313" key="2">
    <source>
        <dbReference type="EMBL" id="QDL11539.1"/>
    </source>
</evidence>
<dbReference type="AlphaFoldDB" id="A0A856MMC5"/>
<proteinExistence type="predicted"/>
<dbReference type="KEGG" id="bsen:DP114_29820"/>
<sequence>MQLTHPILKIDLVQTASVFPSLLFYSINQADKISFCDTLNSTSYGDSIDANEGNDIVYAGGGNDYISGASGNDSLYGKDGNDRPSLRRQKR</sequence>
<dbReference type="Proteomes" id="UP000503129">
    <property type="component" value="Chromosome"/>
</dbReference>
<organism evidence="2 3">
    <name type="scientific">Brasilonema sennae CENA114</name>
    <dbReference type="NCBI Taxonomy" id="415709"/>
    <lineage>
        <taxon>Bacteria</taxon>
        <taxon>Bacillati</taxon>
        <taxon>Cyanobacteriota</taxon>
        <taxon>Cyanophyceae</taxon>
        <taxon>Nostocales</taxon>
        <taxon>Scytonemataceae</taxon>
        <taxon>Brasilonema</taxon>
        <taxon>Bromeliae group (in: Brasilonema)</taxon>
    </lineage>
</organism>
<feature type="region of interest" description="Disordered" evidence="1">
    <location>
        <begin position="68"/>
        <end position="91"/>
    </location>
</feature>
<dbReference type="GO" id="GO:0005509">
    <property type="term" value="F:calcium ion binding"/>
    <property type="evidence" value="ECO:0007669"/>
    <property type="project" value="InterPro"/>
</dbReference>
<name>A0A856MMC5_9CYAN</name>
<dbReference type="SUPFAM" id="SSF51120">
    <property type="entry name" value="beta-Roll"/>
    <property type="match status" value="1"/>
</dbReference>
<accession>A0A856MMC5</accession>
<dbReference type="InterPro" id="IPR001343">
    <property type="entry name" value="Hemolysn_Ca-bd"/>
</dbReference>
<dbReference type="Gene3D" id="2.150.10.10">
    <property type="entry name" value="Serralysin-like metalloprotease, C-terminal"/>
    <property type="match status" value="1"/>
</dbReference>
<keyword evidence="3" id="KW-1185">Reference proteome</keyword>
<evidence type="ECO:0000256" key="1">
    <source>
        <dbReference type="SAM" id="MobiDB-lite"/>
    </source>
</evidence>
<dbReference type="InterPro" id="IPR011049">
    <property type="entry name" value="Serralysin-like_metalloprot_C"/>
</dbReference>
<reference evidence="2 3" key="1">
    <citation type="submission" date="2018-06" db="EMBL/GenBank/DDBJ databases">
        <title>Comparative genomics of Brasilonema spp. strains.</title>
        <authorList>
            <person name="Alvarenga D.O."/>
            <person name="Fiore M.F."/>
            <person name="Varani A.M."/>
        </authorList>
    </citation>
    <scope>NUCLEOTIDE SEQUENCE [LARGE SCALE GENOMIC DNA]</scope>
    <source>
        <strain evidence="2 3">CENA114</strain>
    </source>
</reference>
<dbReference type="Pfam" id="PF00353">
    <property type="entry name" value="HemolysinCabind"/>
    <property type="match status" value="1"/>
</dbReference>
<protein>
    <submittedName>
        <fullName evidence="2">Uncharacterized protein</fullName>
    </submittedName>
</protein>
<dbReference type="EMBL" id="CP030118">
    <property type="protein sequence ID" value="QDL11539.1"/>
    <property type="molecule type" value="Genomic_DNA"/>
</dbReference>
<dbReference type="RefSeq" id="WP_169268908.1">
    <property type="nucleotide sequence ID" value="NZ_CAWOXK010000001.1"/>
</dbReference>
<gene>
    <name evidence="2" type="ORF">DP114_29820</name>
</gene>